<sequence>MVEFDPTKWGKNNNSEESTENSTDSSYNAYNSEIKSSREFRKNIIDIVSNIDDNLEKFLKEGKSRSQSSSRNSSDGDDSKVKRKDKQKKRYKNPIEEFTDNFIDELFPDIRNQLKSSKKTAAKMLGVEVEDLYSAVAGNLGKDLVSKMKSAKLGKFDFGKHVRKGVNATNEWISNMQKAAQSSIEETYQRQKAEGKDTTWYTNLKQKNVRTSQDNEDIFGEKSKKDAASNVVNGGGSSSSSSEILNSIYEVLLSIYEQEYGSKNLSKLQEKINGEETEKQKASSSQSSVLGDNDSQDSSLLQEGFEDLKEGGKSKISDVASKIAGDGEGSAASKAGDFIKSKMPGGGENTGFSAMKSVFKSVASEGIKGFGKVVKGNIVTAAATAYIEWATSSITKSINEIGESLKKLGTAFENAAFSEEEMRKERDMNAKKRTEADFKTYIEYPFKLLEQAADELCKAWDSSIRTINQTQGYTKENLQDLISNYAQRLREEGLDSVVSSADITNNLKSVLEGGLSGKIAEEFAYQATKLNAAVPTQDWFGYSATYASIAANAMQAGKSQSEAIADANKQLEQFASNLLYSSRQLTGGFTTGLNNASDLLDKSVKIARAAKTGDSTQISGTLTSISAILGAVAPDLASSIVDLVYEAATGGNSSNLVALRSLAGINASNTEFLRQFAKDPQSVFETIFKNLGQMQNMSPDAYMEVAEGLSSIFGLSMDALSQIDFNYLANNIAKMQVNTASLDENMSLLASGESTTTAEQQRMQQINQYMIDEGLAYVLDNEIARSIQQHMWDEQIANDLKQSTFGVELVGSTRELFTSILNLVTKIVKFLTFAWLFDAGDAVSDYNTTKANTKEILEAGKVGQGNIKDLYKLVTTGQQLYPNYNAWTRSLFIKNADASSTTMPLQMGLQISSAAGGSLVGGPLNDSSLGLYSVNTSASIHDITSQYSWGSVGKSFAEKIIGSGIASGSKLSSNESASESANDAMNKAMQSRLDRMTATMDKFIEDGKSYEDWAATASKFGISNLSNVLDQLGKDEKDLKEQFSSKSVDQAAEKEQQRKRTEEDFWANMQAYTLQFIALVRDDTNRLLTDIYNQNKEWYTNWVDYWIKHKQYSSAYDHSEVLAVQLKEKSKSEDAVYALAEALTKNTVDLLDPTVQTNALLSQILIVVNAIMNQNNKLTENSGSSLTDTLSALAMGLTNRT</sequence>
<feature type="compositionally biased region" description="Low complexity" evidence="1">
    <location>
        <begin position="12"/>
        <end position="28"/>
    </location>
</feature>
<feature type="region of interest" description="Disordered" evidence="1">
    <location>
        <begin position="211"/>
        <end position="242"/>
    </location>
</feature>
<reference evidence="2" key="1">
    <citation type="journal article" date="2021" name="Proc. Natl. Acad. Sci. U.S.A.">
        <title>A Catalog of Tens of Thousands of Viruses from Human Metagenomes Reveals Hidden Associations with Chronic Diseases.</title>
        <authorList>
            <person name="Tisza M.J."/>
            <person name="Buck C.B."/>
        </authorList>
    </citation>
    <scope>NUCLEOTIDE SEQUENCE</scope>
    <source>
        <strain evidence="2">CtTRu92</strain>
    </source>
</reference>
<feature type="compositionally biased region" description="Basic residues" evidence="1">
    <location>
        <begin position="81"/>
        <end position="92"/>
    </location>
</feature>
<organism evidence="2">
    <name type="scientific">Myoviridae sp. ctTRu92</name>
    <dbReference type="NCBI Taxonomy" id="2825111"/>
    <lineage>
        <taxon>Viruses</taxon>
        <taxon>Duplodnaviria</taxon>
        <taxon>Heunggongvirae</taxon>
        <taxon>Uroviricota</taxon>
        <taxon>Caudoviricetes</taxon>
    </lineage>
</organism>
<protein>
    <submittedName>
        <fullName evidence="2">Uncharacterized protein</fullName>
    </submittedName>
</protein>
<name>A0A8S5Q719_9CAUD</name>
<feature type="region of interest" description="Disordered" evidence="1">
    <location>
        <begin position="276"/>
        <end position="298"/>
    </location>
</feature>
<proteinExistence type="predicted"/>
<feature type="region of interest" description="Disordered" evidence="1">
    <location>
        <begin position="1"/>
        <end position="28"/>
    </location>
</feature>
<evidence type="ECO:0000313" key="2">
    <source>
        <dbReference type="EMBL" id="DAE14625.1"/>
    </source>
</evidence>
<feature type="region of interest" description="Disordered" evidence="1">
    <location>
        <begin position="59"/>
        <end position="93"/>
    </location>
</feature>
<evidence type="ECO:0000256" key="1">
    <source>
        <dbReference type="SAM" id="MobiDB-lite"/>
    </source>
</evidence>
<dbReference type="EMBL" id="BK015589">
    <property type="protein sequence ID" value="DAE14625.1"/>
    <property type="molecule type" value="Genomic_DNA"/>
</dbReference>
<accession>A0A8S5Q719</accession>